<dbReference type="Proteomes" id="UP000198307">
    <property type="component" value="Unassembled WGS sequence"/>
</dbReference>
<evidence type="ECO:0000256" key="2">
    <source>
        <dbReference type="SAM" id="SignalP"/>
    </source>
</evidence>
<dbReference type="InterPro" id="IPR042100">
    <property type="entry name" value="Bug_dom1"/>
</dbReference>
<name>A0A239PUB7_9RHOB</name>
<organism evidence="3 4">
    <name type="scientific">Paracoccus seriniphilus</name>
    <dbReference type="NCBI Taxonomy" id="184748"/>
    <lineage>
        <taxon>Bacteria</taxon>
        <taxon>Pseudomonadati</taxon>
        <taxon>Pseudomonadota</taxon>
        <taxon>Alphaproteobacteria</taxon>
        <taxon>Rhodobacterales</taxon>
        <taxon>Paracoccaceae</taxon>
        <taxon>Paracoccus</taxon>
    </lineage>
</organism>
<feature type="chain" id="PRO_5012828348" evidence="2">
    <location>
        <begin position="23"/>
        <end position="316"/>
    </location>
</feature>
<dbReference type="Pfam" id="PF03401">
    <property type="entry name" value="TctC"/>
    <property type="match status" value="1"/>
</dbReference>
<reference evidence="3 4" key="1">
    <citation type="submission" date="2017-07" db="EMBL/GenBank/DDBJ databases">
        <authorList>
            <person name="Sun Z.S."/>
            <person name="Albrecht U."/>
            <person name="Echele G."/>
            <person name="Lee C.C."/>
        </authorList>
    </citation>
    <scope>NUCLEOTIDE SEQUENCE [LARGE SCALE GENOMIC DNA]</scope>
    <source>
        <strain evidence="3 4">DSM 14827</strain>
    </source>
</reference>
<evidence type="ECO:0000256" key="1">
    <source>
        <dbReference type="ARBA" id="ARBA00006987"/>
    </source>
</evidence>
<dbReference type="OrthoDB" id="9780943at2"/>
<dbReference type="InterPro" id="IPR005064">
    <property type="entry name" value="BUG"/>
</dbReference>
<feature type="signal peptide" evidence="2">
    <location>
        <begin position="1"/>
        <end position="22"/>
    </location>
</feature>
<dbReference type="PANTHER" id="PTHR42928:SF5">
    <property type="entry name" value="BLR1237 PROTEIN"/>
    <property type="match status" value="1"/>
</dbReference>
<dbReference type="EMBL" id="FZQB01000006">
    <property type="protein sequence ID" value="SNT73855.1"/>
    <property type="molecule type" value="Genomic_DNA"/>
</dbReference>
<keyword evidence="2" id="KW-0732">Signal</keyword>
<evidence type="ECO:0000313" key="4">
    <source>
        <dbReference type="Proteomes" id="UP000198307"/>
    </source>
</evidence>
<comment type="similarity">
    <text evidence="1">Belongs to the UPF0065 (bug) family.</text>
</comment>
<dbReference type="Gene3D" id="3.40.190.150">
    <property type="entry name" value="Bordetella uptake gene, domain 1"/>
    <property type="match status" value="1"/>
</dbReference>
<evidence type="ECO:0000313" key="3">
    <source>
        <dbReference type="EMBL" id="SNT73855.1"/>
    </source>
</evidence>
<dbReference type="AlphaFoldDB" id="A0A239PUB7"/>
<keyword evidence="3" id="KW-0675">Receptor</keyword>
<keyword evidence="4" id="KW-1185">Reference proteome</keyword>
<dbReference type="RefSeq" id="WP_089344233.1">
    <property type="nucleotide sequence ID" value="NZ_CP067130.1"/>
</dbReference>
<proteinExistence type="inferred from homology"/>
<sequence length="316" mass="33008">MMFAFKLLAVSVACVAPAALHAQDWTPPGPIKLMIGFSAGGGADSQARLVAQAIEEKYGWTILPEQVLGNSGMTLTKELASQPNDGTAIGMIVTETLTYSPLAMGEPSLAADHFTPLATTGAFQTGLVAMKDGKFDSWEKVTEAAAAGEPIRFGVATERWADVAYLLGKNNGIDFNLVQVAGGADIMSGLRGHDIDIGWVAGNQVKPVIQGEMVDIANASGHVMAQSPDAPEITDLGSKYDLDGYFMFVAPPDLDPAARKALGNAIADVMTDPSTQAHALAVKSFGGPDVITGSELEAVLARLYEEAEALLTDASN</sequence>
<accession>A0A239PUB7</accession>
<dbReference type="Gene3D" id="3.40.190.10">
    <property type="entry name" value="Periplasmic binding protein-like II"/>
    <property type="match status" value="1"/>
</dbReference>
<protein>
    <submittedName>
        <fullName evidence="3">Tripartite-type tricarboxylate transporter, receptor component TctC</fullName>
    </submittedName>
</protein>
<gene>
    <name evidence="3" type="ORF">SAMN05444959_10635</name>
</gene>
<dbReference type="PANTHER" id="PTHR42928">
    <property type="entry name" value="TRICARBOXYLATE-BINDING PROTEIN"/>
    <property type="match status" value="1"/>
</dbReference>